<organism evidence="5 6">
    <name type="scientific">Paenibacillus sabuli</name>
    <dbReference type="NCBI Taxonomy" id="2772509"/>
    <lineage>
        <taxon>Bacteria</taxon>
        <taxon>Bacillati</taxon>
        <taxon>Bacillota</taxon>
        <taxon>Bacilli</taxon>
        <taxon>Bacillales</taxon>
        <taxon>Paenibacillaceae</taxon>
        <taxon>Paenibacillus</taxon>
    </lineage>
</organism>
<accession>A0A927GU67</accession>
<dbReference type="GO" id="GO:0003677">
    <property type="term" value="F:DNA binding"/>
    <property type="evidence" value="ECO:0007669"/>
    <property type="project" value="UniProtKB-KW"/>
</dbReference>
<gene>
    <name evidence="5" type="ORF">IDH44_25805</name>
</gene>
<evidence type="ECO:0000256" key="1">
    <source>
        <dbReference type="ARBA" id="ARBA00010529"/>
    </source>
</evidence>
<evidence type="ECO:0000313" key="6">
    <source>
        <dbReference type="Proteomes" id="UP000621560"/>
    </source>
</evidence>
<name>A0A927GU67_9BACL</name>
<dbReference type="CDD" id="cd13831">
    <property type="entry name" value="HU"/>
    <property type="match status" value="1"/>
</dbReference>
<keyword evidence="2" id="KW-0226">DNA condensation</keyword>
<dbReference type="PRINTS" id="PR01727">
    <property type="entry name" value="DNABINDINGHU"/>
</dbReference>
<keyword evidence="6" id="KW-1185">Reference proteome</keyword>
<dbReference type="Pfam" id="PF00216">
    <property type="entry name" value="Bac_DNA_binding"/>
    <property type="match status" value="1"/>
</dbReference>
<dbReference type="SUPFAM" id="SSF47729">
    <property type="entry name" value="IHF-like DNA-binding proteins"/>
    <property type="match status" value="1"/>
</dbReference>
<dbReference type="RefSeq" id="WP_190921704.1">
    <property type="nucleotide sequence ID" value="NZ_JACXIZ010000079.1"/>
</dbReference>
<evidence type="ECO:0000256" key="2">
    <source>
        <dbReference type="ARBA" id="ARBA00023067"/>
    </source>
</evidence>
<comment type="caution">
    <text evidence="5">The sequence shown here is derived from an EMBL/GenBank/DDBJ whole genome shotgun (WGS) entry which is preliminary data.</text>
</comment>
<dbReference type="GO" id="GO:0030261">
    <property type="term" value="P:chromosome condensation"/>
    <property type="evidence" value="ECO:0007669"/>
    <property type="project" value="UniProtKB-KW"/>
</dbReference>
<evidence type="ECO:0000313" key="5">
    <source>
        <dbReference type="EMBL" id="MBD2848609.1"/>
    </source>
</evidence>
<comment type="similarity">
    <text evidence="1 4">Belongs to the bacterial histone-like protein family.</text>
</comment>
<dbReference type="PANTHER" id="PTHR33175">
    <property type="entry name" value="DNA-BINDING PROTEIN HU"/>
    <property type="match status" value="1"/>
</dbReference>
<sequence length="92" mass="10106">MNKNDLVEEVAKVSGFSKKNAEKAVTHVLESIFDALKHGKEVRLAGFGKFDVQYREARVGRNRKSGEQVELPAGNIPVFTAAVDLKKALNHG</sequence>
<dbReference type="InterPro" id="IPR000119">
    <property type="entry name" value="Hist_DNA-bd"/>
</dbReference>
<reference evidence="5" key="1">
    <citation type="submission" date="2020-09" db="EMBL/GenBank/DDBJ databases">
        <title>A novel bacterium of genus Paenibacillus, isolated from South China Sea.</title>
        <authorList>
            <person name="Huang H."/>
            <person name="Mo K."/>
            <person name="Hu Y."/>
        </authorList>
    </citation>
    <scope>NUCLEOTIDE SEQUENCE</scope>
    <source>
        <strain evidence="5">IB182496</strain>
    </source>
</reference>
<dbReference type="Proteomes" id="UP000621560">
    <property type="component" value="Unassembled WGS sequence"/>
</dbReference>
<dbReference type="EMBL" id="JACXIZ010000079">
    <property type="protein sequence ID" value="MBD2848609.1"/>
    <property type="molecule type" value="Genomic_DNA"/>
</dbReference>
<dbReference type="GO" id="GO:0030527">
    <property type="term" value="F:structural constituent of chromatin"/>
    <property type="evidence" value="ECO:0007669"/>
    <property type="project" value="InterPro"/>
</dbReference>
<dbReference type="PANTHER" id="PTHR33175:SF3">
    <property type="entry name" value="DNA-BINDING PROTEIN HU-BETA"/>
    <property type="match status" value="1"/>
</dbReference>
<keyword evidence="3 5" id="KW-0238">DNA-binding</keyword>
<proteinExistence type="inferred from homology"/>
<evidence type="ECO:0000256" key="3">
    <source>
        <dbReference type="ARBA" id="ARBA00023125"/>
    </source>
</evidence>
<dbReference type="Gene3D" id="4.10.520.10">
    <property type="entry name" value="IHF-like DNA-binding proteins"/>
    <property type="match status" value="1"/>
</dbReference>
<dbReference type="InterPro" id="IPR010992">
    <property type="entry name" value="IHF-like_DNA-bd_dom_sf"/>
</dbReference>
<dbReference type="AlphaFoldDB" id="A0A927GU67"/>
<evidence type="ECO:0000256" key="4">
    <source>
        <dbReference type="RuleBase" id="RU003939"/>
    </source>
</evidence>
<dbReference type="SMART" id="SM00411">
    <property type="entry name" value="BHL"/>
    <property type="match status" value="1"/>
</dbReference>
<protein>
    <submittedName>
        <fullName evidence="5">HU family DNA-binding protein</fullName>
    </submittedName>
</protein>